<keyword evidence="2" id="KW-1185">Reference proteome</keyword>
<name>A0A9D3MU48_ANGAN</name>
<accession>A0A9D3MU48</accession>
<gene>
    <name evidence="1" type="ORF">ANANG_G00044160</name>
</gene>
<organism evidence="1 2">
    <name type="scientific">Anguilla anguilla</name>
    <name type="common">European freshwater eel</name>
    <name type="synonym">Muraena anguilla</name>
    <dbReference type="NCBI Taxonomy" id="7936"/>
    <lineage>
        <taxon>Eukaryota</taxon>
        <taxon>Metazoa</taxon>
        <taxon>Chordata</taxon>
        <taxon>Craniata</taxon>
        <taxon>Vertebrata</taxon>
        <taxon>Euteleostomi</taxon>
        <taxon>Actinopterygii</taxon>
        <taxon>Neopterygii</taxon>
        <taxon>Teleostei</taxon>
        <taxon>Anguilliformes</taxon>
        <taxon>Anguillidae</taxon>
        <taxon>Anguilla</taxon>
    </lineage>
</organism>
<protein>
    <submittedName>
        <fullName evidence="1">Uncharacterized protein</fullName>
    </submittedName>
</protein>
<proteinExistence type="predicted"/>
<sequence>MLLGNLQNRHILNVWGEGRCYFYSIPKAEDKLGKVSVVDTNLWTTTFTAECLYHNLDRHTYICSKNFINGSPEVTFPYHVDVRCMTETP</sequence>
<evidence type="ECO:0000313" key="2">
    <source>
        <dbReference type="Proteomes" id="UP001044222"/>
    </source>
</evidence>
<dbReference type="Proteomes" id="UP001044222">
    <property type="component" value="Unassembled WGS sequence"/>
</dbReference>
<dbReference type="AlphaFoldDB" id="A0A9D3MU48"/>
<reference evidence="1" key="1">
    <citation type="submission" date="2021-01" db="EMBL/GenBank/DDBJ databases">
        <title>A chromosome-scale assembly of European eel, Anguilla anguilla.</title>
        <authorList>
            <person name="Henkel C."/>
            <person name="Jong-Raadsen S.A."/>
            <person name="Dufour S."/>
            <person name="Weltzien F.-A."/>
            <person name="Palstra A.P."/>
            <person name="Pelster B."/>
            <person name="Spaink H.P."/>
            <person name="Van Den Thillart G.E."/>
            <person name="Jansen H."/>
            <person name="Zahm M."/>
            <person name="Klopp C."/>
            <person name="Cedric C."/>
            <person name="Louis A."/>
            <person name="Berthelot C."/>
            <person name="Parey E."/>
            <person name="Roest Crollius H."/>
            <person name="Montfort J."/>
            <person name="Robinson-Rechavi M."/>
            <person name="Bucao C."/>
            <person name="Bouchez O."/>
            <person name="Gislard M."/>
            <person name="Lluch J."/>
            <person name="Milhes M."/>
            <person name="Lampietro C."/>
            <person name="Lopez Roques C."/>
            <person name="Donnadieu C."/>
            <person name="Braasch I."/>
            <person name="Desvignes T."/>
            <person name="Postlethwait J."/>
            <person name="Bobe J."/>
            <person name="Guiguen Y."/>
            <person name="Dirks R."/>
        </authorList>
    </citation>
    <scope>NUCLEOTIDE SEQUENCE</scope>
    <source>
        <strain evidence="1">Tag_6206</strain>
        <tissue evidence="1">Liver</tissue>
    </source>
</reference>
<dbReference type="EMBL" id="JAFIRN010000002">
    <property type="protein sequence ID" value="KAG5855009.1"/>
    <property type="molecule type" value="Genomic_DNA"/>
</dbReference>
<evidence type="ECO:0000313" key="1">
    <source>
        <dbReference type="EMBL" id="KAG5855009.1"/>
    </source>
</evidence>
<comment type="caution">
    <text evidence="1">The sequence shown here is derived from an EMBL/GenBank/DDBJ whole genome shotgun (WGS) entry which is preliminary data.</text>
</comment>